<comment type="caution">
    <text evidence="2">The sequence shown here is derived from an EMBL/GenBank/DDBJ whole genome shotgun (WGS) entry which is preliminary data.</text>
</comment>
<dbReference type="InterPro" id="IPR036398">
    <property type="entry name" value="CA_dom_sf"/>
</dbReference>
<proteinExistence type="predicted"/>
<dbReference type="PANTHER" id="PTHR18952:SF271">
    <property type="entry name" value="ALPHA CARBONIC ANHYDRASE 4-RELATED"/>
    <property type="match status" value="1"/>
</dbReference>
<evidence type="ECO:0000259" key="1">
    <source>
        <dbReference type="PROSITE" id="PS51144"/>
    </source>
</evidence>
<dbReference type="Pfam" id="PF00194">
    <property type="entry name" value="Carb_anhydrase"/>
    <property type="match status" value="1"/>
</dbReference>
<reference evidence="2 3" key="1">
    <citation type="submission" date="2024-12" db="EMBL/GenBank/DDBJ databases">
        <title>The unique morphological basis and parallel evolutionary history of personate flowers in Penstemon.</title>
        <authorList>
            <person name="Depatie T.H."/>
            <person name="Wessinger C.A."/>
        </authorList>
    </citation>
    <scope>NUCLEOTIDE SEQUENCE [LARGE SCALE GENOMIC DNA]</scope>
    <source>
        <strain evidence="2">WTNN_2</strain>
        <tissue evidence="2">Leaf</tissue>
    </source>
</reference>
<dbReference type="InterPro" id="IPR023561">
    <property type="entry name" value="Carbonic_anhydrase_a-class"/>
</dbReference>
<gene>
    <name evidence="2" type="ORF">ACJIZ3_025816</name>
</gene>
<dbReference type="PANTHER" id="PTHR18952">
    <property type="entry name" value="CARBONIC ANHYDRASE"/>
    <property type="match status" value="1"/>
</dbReference>
<protein>
    <recommendedName>
        <fullName evidence="1">Alpha-carbonic anhydrase domain-containing protein</fullName>
    </recommendedName>
</protein>
<feature type="domain" description="Alpha-carbonic anhydrase" evidence="1">
    <location>
        <begin position="44"/>
        <end position="275"/>
    </location>
</feature>
<accession>A0ABD3TYA0</accession>
<name>A0ABD3TYA0_9LAMI</name>
<dbReference type="SMART" id="SM01057">
    <property type="entry name" value="Carb_anhydrase"/>
    <property type="match status" value="1"/>
</dbReference>
<sequence>MGSDSSTKYYSRQQFGSAPISLLQNHANGVAKGKRLGPRVCSPALFSYLTPQNVNTTIVVEVDPHESSAGRKQSPINLVDRGAVVLPSAGSLIRNYRPAPALLINSGHDIQVDWIGDAGGVLINGIEYKLEHCHWHIPAEHTLDGSKNVMELHIVHTDSRGDIAVIGVLHKFGAPDPFLAQIYPHLISDVDHEDGTDVGIVDPCDIQFESNEYYRYNGSLTTPPFSENVLWTVIKKVNTVSREQVKALQDAVDDGCVGNARPIQPLNGRTIHLYQPRICFNSIYNTTK</sequence>
<dbReference type="AlphaFoldDB" id="A0ABD3TYA0"/>
<evidence type="ECO:0000313" key="3">
    <source>
        <dbReference type="Proteomes" id="UP001634393"/>
    </source>
</evidence>
<dbReference type="CDD" id="cd03124">
    <property type="entry name" value="alpha_CA_prokaryotic_like"/>
    <property type="match status" value="1"/>
</dbReference>
<evidence type="ECO:0000313" key="2">
    <source>
        <dbReference type="EMBL" id="KAL3841225.1"/>
    </source>
</evidence>
<dbReference type="Proteomes" id="UP001634393">
    <property type="component" value="Unassembled WGS sequence"/>
</dbReference>
<dbReference type="EMBL" id="JBJXBP010000003">
    <property type="protein sequence ID" value="KAL3841225.1"/>
    <property type="molecule type" value="Genomic_DNA"/>
</dbReference>
<dbReference type="InterPro" id="IPR041891">
    <property type="entry name" value="Alpha_CA_prokaryot-like"/>
</dbReference>
<dbReference type="SUPFAM" id="SSF51069">
    <property type="entry name" value="Carbonic anhydrase"/>
    <property type="match status" value="1"/>
</dbReference>
<keyword evidence="3" id="KW-1185">Reference proteome</keyword>
<dbReference type="PROSITE" id="PS51144">
    <property type="entry name" value="ALPHA_CA_2"/>
    <property type="match status" value="1"/>
</dbReference>
<dbReference type="InterPro" id="IPR001148">
    <property type="entry name" value="CA_dom"/>
</dbReference>
<dbReference type="Gene3D" id="3.10.200.10">
    <property type="entry name" value="Alpha carbonic anhydrase"/>
    <property type="match status" value="1"/>
</dbReference>
<organism evidence="2 3">
    <name type="scientific">Penstemon smallii</name>
    <dbReference type="NCBI Taxonomy" id="265156"/>
    <lineage>
        <taxon>Eukaryota</taxon>
        <taxon>Viridiplantae</taxon>
        <taxon>Streptophyta</taxon>
        <taxon>Embryophyta</taxon>
        <taxon>Tracheophyta</taxon>
        <taxon>Spermatophyta</taxon>
        <taxon>Magnoliopsida</taxon>
        <taxon>eudicotyledons</taxon>
        <taxon>Gunneridae</taxon>
        <taxon>Pentapetalae</taxon>
        <taxon>asterids</taxon>
        <taxon>lamiids</taxon>
        <taxon>Lamiales</taxon>
        <taxon>Plantaginaceae</taxon>
        <taxon>Cheloneae</taxon>
        <taxon>Penstemon</taxon>
    </lineage>
</organism>